<evidence type="ECO:0000313" key="2">
    <source>
        <dbReference type="Proteomes" id="UP001172702"/>
    </source>
</evidence>
<proteinExistence type="predicted"/>
<dbReference type="Proteomes" id="UP001172702">
    <property type="component" value="Unassembled WGS sequence"/>
</dbReference>
<comment type="caution">
    <text evidence="1">The sequence shown here is derived from an EMBL/GenBank/DDBJ whole genome shotgun (WGS) entry which is preliminary data.</text>
</comment>
<accession>A0ABT8H1I4</accession>
<organism evidence="1 2">
    <name type="scientific">Dietzia maris</name>
    <dbReference type="NCBI Taxonomy" id="37915"/>
    <lineage>
        <taxon>Bacteria</taxon>
        <taxon>Bacillati</taxon>
        <taxon>Actinomycetota</taxon>
        <taxon>Actinomycetes</taxon>
        <taxon>Mycobacteriales</taxon>
        <taxon>Dietziaceae</taxon>
        <taxon>Dietzia</taxon>
    </lineage>
</organism>
<dbReference type="InterPro" id="IPR045425">
    <property type="entry name" value="DUF6508"/>
</dbReference>
<keyword evidence="2" id="KW-1185">Reference proteome</keyword>
<dbReference type="RefSeq" id="WP_301162600.1">
    <property type="nucleotide sequence ID" value="NZ_JAUHTB010000010.1"/>
</dbReference>
<dbReference type="EMBL" id="JAUHTB010000010">
    <property type="protein sequence ID" value="MDN4506329.1"/>
    <property type="molecule type" value="Genomic_DNA"/>
</dbReference>
<evidence type="ECO:0000313" key="1">
    <source>
        <dbReference type="EMBL" id="MDN4506329.1"/>
    </source>
</evidence>
<reference evidence="1 2" key="1">
    <citation type="submission" date="2023-07" db="EMBL/GenBank/DDBJ databases">
        <title>Strategy for survival of the halotoleranting strain Dietzia MX2 from the Yakshinskoe mineral salts deposit.</title>
        <authorList>
            <person name="Kharitonova M.A."/>
            <person name="Kupriyanova-Ashina F.G."/>
            <person name="Shakirov T.R."/>
            <person name="Vafina M.S."/>
            <person name="Ilinskaya O.N."/>
        </authorList>
    </citation>
    <scope>NUCLEOTIDE SEQUENCE [LARGE SCALE GENOMIC DNA]</scope>
    <source>
        <strain evidence="1 2">MX2</strain>
    </source>
</reference>
<sequence length="143" mass="16175">MGESSDRHELEERRAALRRLMPVTERLRGLDGVTWAGGRRDRNGAYLVRYPTYDEDTLAVMEAFGGGVLTRHGYLDELERRGLSDGSLTDLTGLAEQSDEDLTRALLTWVVRSERFYDGAVAEALREGSLVALLDRLRELYEL</sequence>
<name>A0ABT8H1I4_9ACTN</name>
<dbReference type="Pfam" id="PF20118">
    <property type="entry name" value="DUF6508"/>
    <property type="match status" value="1"/>
</dbReference>
<protein>
    <submittedName>
        <fullName evidence="1">DUF6508 domain-containing protein</fullName>
    </submittedName>
</protein>
<gene>
    <name evidence="1" type="ORF">QYF62_09700</name>
</gene>